<dbReference type="PANTHER" id="PTHR42085:SF8">
    <property type="entry name" value="F-BOX DOMAIN-CONTAINING PROTEIN"/>
    <property type="match status" value="1"/>
</dbReference>
<comment type="caution">
    <text evidence="2">The sequence shown here is derived from an EMBL/GenBank/DDBJ whole genome shotgun (WGS) entry which is preliminary data.</text>
</comment>
<protein>
    <submittedName>
        <fullName evidence="2">Uncharacterized protein</fullName>
    </submittedName>
</protein>
<dbReference type="AlphaFoldDB" id="A0A9W9CLJ0"/>
<reference evidence="2" key="1">
    <citation type="submission" date="2022-10" db="EMBL/GenBank/DDBJ databases">
        <title>Tapping the CABI collections for fungal endophytes: first genome assemblies for Collariella, Neodidymelliopsis, Ascochyta clinopodiicola, Didymella pomorum, Didymosphaeria variabile, Neocosmospora piperis and Neocucurbitaria cava.</title>
        <authorList>
            <person name="Hill R."/>
        </authorList>
    </citation>
    <scope>NUCLEOTIDE SEQUENCE</scope>
    <source>
        <strain evidence="2">IMI 356814</strain>
    </source>
</reference>
<dbReference type="InterPro" id="IPR038883">
    <property type="entry name" value="AN11006-like"/>
</dbReference>
<organism evidence="2 3">
    <name type="scientific">Neocucurbitaria cava</name>
    <dbReference type="NCBI Taxonomy" id="798079"/>
    <lineage>
        <taxon>Eukaryota</taxon>
        <taxon>Fungi</taxon>
        <taxon>Dikarya</taxon>
        <taxon>Ascomycota</taxon>
        <taxon>Pezizomycotina</taxon>
        <taxon>Dothideomycetes</taxon>
        <taxon>Pleosporomycetidae</taxon>
        <taxon>Pleosporales</taxon>
        <taxon>Pleosporineae</taxon>
        <taxon>Cucurbitariaceae</taxon>
        <taxon>Neocucurbitaria</taxon>
    </lineage>
</organism>
<keyword evidence="3" id="KW-1185">Reference proteome</keyword>
<dbReference type="Proteomes" id="UP001140560">
    <property type="component" value="Unassembled WGS sequence"/>
</dbReference>
<name>A0A9W9CLJ0_9PLEO</name>
<gene>
    <name evidence="2" type="ORF">N0V83_005858</name>
</gene>
<proteinExistence type="predicted"/>
<feature type="compositionally biased region" description="Polar residues" evidence="1">
    <location>
        <begin position="19"/>
        <end position="35"/>
    </location>
</feature>
<feature type="region of interest" description="Disordered" evidence="1">
    <location>
        <begin position="19"/>
        <end position="72"/>
    </location>
</feature>
<feature type="compositionally biased region" description="Basic residues" evidence="1">
    <location>
        <begin position="36"/>
        <end position="52"/>
    </location>
</feature>
<feature type="compositionally biased region" description="Polar residues" evidence="1">
    <location>
        <begin position="53"/>
        <end position="72"/>
    </location>
</feature>
<dbReference type="PANTHER" id="PTHR42085">
    <property type="entry name" value="F-BOX DOMAIN-CONTAINING PROTEIN"/>
    <property type="match status" value="1"/>
</dbReference>
<sequence length="551" mass="61159">MQSFRFSALEFGRSTMKQANETPSVHNSPIHNGNNHSKKRLNGRHKRKRQTPRKQTGNHPPNPFCPQQTRRPLTLTSLPASIRSKIYAYTLDTELVNVGLPPVSYTHSLPKSSSSTSTSTPLHFSASRPPFPVSTGLFYVNKQISEESLSYFYGKNLWVKFEIYTGDKRHAKSMLVDSGVLFVSTTGKGDNVGEEAVKRHAMDVVLVEKGSSAKAASVMFPAQYLPRLIHFLDSASRTTKTWAPVHTLFIDVLNTYDFGVARLQGDLIELFRLLSKFGGVDISSSKDLLLPRYAEGLVANMTRGKWEAEGWLKSVTELADCADERREKGEYALANEYGQAVIIALTYGYLTHAEALHSADEAFVKSVQRLRWRTELGIGIALSLMHRDITADKSWLTPSTPTEQQQRKLEDVQTAARDLLLAETSISKALSLATDSPSPSSNPWFLSLPVELIPPNKPTWFSERERAQTWFALGTVHTALGEYLFGAGDLERALEMWGDDEDGAGGEGREKVEKAFERARGGIDGDVENMWVGKIRPGTGLKRAGMLARGL</sequence>
<evidence type="ECO:0000256" key="1">
    <source>
        <dbReference type="SAM" id="MobiDB-lite"/>
    </source>
</evidence>
<dbReference type="OrthoDB" id="62952at2759"/>
<evidence type="ECO:0000313" key="3">
    <source>
        <dbReference type="Proteomes" id="UP001140560"/>
    </source>
</evidence>
<accession>A0A9W9CLJ0</accession>
<dbReference type="EMBL" id="JAPEUY010000010">
    <property type="protein sequence ID" value="KAJ4368776.1"/>
    <property type="molecule type" value="Genomic_DNA"/>
</dbReference>
<evidence type="ECO:0000313" key="2">
    <source>
        <dbReference type="EMBL" id="KAJ4368776.1"/>
    </source>
</evidence>